<keyword evidence="6 7" id="KW-0413">Isomerase</keyword>
<comment type="subcellular location">
    <subcellularLocation>
        <location evidence="7">Cell membrane</location>
        <topology evidence="7">Peripheral membrane protein</topology>
    </subcellularLocation>
</comment>
<dbReference type="AlphaFoldDB" id="A0A3S4F8F6"/>
<dbReference type="GO" id="GO:0009330">
    <property type="term" value="C:DNA topoisomerase type II (double strand cut, ATP-hydrolyzing) complex"/>
    <property type="evidence" value="ECO:0007669"/>
    <property type="project" value="TreeGrafter"/>
</dbReference>
<comment type="caution">
    <text evidence="11">The sequence shown here is derived from an EMBL/GenBank/DDBJ whole genome shotgun (WGS) entry which is preliminary data.</text>
</comment>
<keyword evidence="2 7" id="KW-1003">Cell membrane</keyword>
<comment type="similarity">
    <text evidence="7">Belongs to the type II topoisomerase GyrA/ParC subunit family. ParC type 1 subfamily.</text>
</comment>
<dbReference type="RefSeq" id="WP_129608241.1">
    <property type="nucleotide sequence ID" value="NZ_UWOC01000110.1"/>
</dbReference>
<feature type="site" description="Interaction with DNA" evidence="7">
    <location>
        <position position="83"/>
    </location>
</feature>
<dbReference type="Gene3D" id="1.10.268.10">
    <property type="entry name" value="Topoisomerase, domain 3"/>
    <property type="match status" value="1"/>
</dbReference>
<dbReference type="NCBIfam" id="TIGR01062">
    <property type="entry name" value="parC_Gneg"/>
    <property type="match status" value="1"/>
</dbReference>
<dbReference type="Gene3D" id="3.90.199.10">
    <property type="entry name" value="Topoisomerase II, domain 5"/>
    <property type="match status" value="1"/>
</dbReference>
<evidence type="ECO:0000256" key="4">
    <source>
        <dbReference type="ARBA" id="ARBA00023125"/>
    </source>
</evidence>
<dbReference type="InterPro" id="IPR006691">
    <property type="entry name" value="GyrA/parC_rep"/>
</dbReference>
<dbReference type="HAMAP" id="MF_00936">
    <property type="entry name" value="ParC_type1"/>
    <property type="match status" value="1"/>
</dbReference>
<comment type="catalytic activity">
    <reaction evidence="1 7 8">
        <text>ATP-dependent breakage, passage and rejoining of double-stranded DNA.</text>
        <dbReference type="EC" id="5.6.2.2"/>
    </reaction>
</comment>
<dbReference type="InterPro" id="IPR005742">
    <property type="entry name" value="TopoIV_A_Gneg"/>
</dbReference>
<evidence type="ECO:0000256" key="1">
    <source>
        <dbReference type="ARBA" id="ARBA00000185"/>
    </source>
</evidence>
<name>A0A3S4F8F6_9BRAD</name>
<evidence type="ECO:0000256" key="3">
    <source>
        <dbReference type="ARBA" id="ARBA00023029"/>
    </source>
</evidence>
<evidence type="ECO:0000256" key="2">
    <source>
        <dbReference type="ARBA" id="ARBA00022475"/>
    </source>
</evidence>
<evidence type="ECO:0000256" key="8">
    <source>
        <dbReference type="PROSITE-ProRule" id="PRU01384"/>
    </source>
</evidence>
<dbReference type="GO" id="GO:0005524">
    <property type="term" value="F:ATP binding"/>
    <property type="evidence" value="ECO:0007669"/>
    <property type="project" value="InterPro"/>
</dbReference>
<feature type="domain" description="Topo IIA-type catalytic" evidence="10">
    <location>
        <begin position="39"/>
        <end position="509"/>
    </location>
</feature>
<dbReference type="InterPro" id="IPR013758">
    <property type="entry name" value="Topo_IIA_A/C_ab"/>
</dbReference>
<feature type="site" description="Transition state stabilizer" evidence="7">
    <location>
        <position position="126"/>
    </location>
</feature>
<dbReference type="SUPFAM" id="SSF56719">
    <property type="entry name" value="Type II DNA topoisomerase"/>
    <property type="match status" value="1"/>
</dbReference>
<dbReference type="Pfam" id="PF00521">
    <property type="entry name" value="DNA_topoisoIV"/>
    <property type="match status" value="1"/>
</dbReference>
<dbReference type="InterPro" id="IPR035516">
    <property type="entry name" value="Gyrase/topoIV_suA_C"/>
</dbReference>
<evidence type="ECO:0000313" key="11">
    <source>
        <dbReference type="EMBL" id="VCU08131.1"/>
    </source>
</evidence>
<evidence type="ECO:0000259" key="10">
    <source>
        <dbReference type="PROSITE" id="PS52040"/>
    </source>
</evidence>
<comment type="function">
    <text evidence="7">Topoisomerase IV is essential for chromosome segregation. It relaxes supercoiled DNA. Performs the decatenation events required during the replication of a circular DNA molecule.</text>
</comment>
<dbReference type="Pfam" id="PF03989">
    <property type="entry name" value="DNA_gyraseA_C"/>
    <property type="match status" value="1"/>
</dbReference>
<dbReference type="GO" id="GO:0005737">
    <property type="term" value="C:cytoplasm"/>
    <property type="evidence" value="ECO:0007669"/>
    <property type="project" value="TreeGrafter"/>
</dbReference>
<dbReference type="PANTHER" id="PTHR43493">
    <property type="entry name" value="DNA GYRASE/TOPOISOMERASE SUBUNIT A"/>
    <property type="match status" value="1"/>
</dbReference>
<dbReference type="OrthoDB" id="9806486at2"/>
<dbReference type="InterPro" id="IPR013757">
    <property type="entry name" value="Topo_IIA_A_a_sf"/>
</dbReference>
<dbReference type="InterPro" id="IPR013760">
    <property type="entry name" value="Topo_IIA-like_dom_sf"/>
</dbReference>
<dbReference type="GO" id="GO:0006265">
    <property type="term" value="P:DNA topological change"/>
    <property type="evidence" value="ECO:0007669"/>
    <property type="project" value="UniProtKB-UniRule"/>
</dbReference>
<evidence type="ECO:0000256" key="5">
    <source>
        <dbReference type="ARBA" id="ARBA00023136"/>
    </source>
</evidence>
<keyword evidence="3 7" id="KW-0799">Topoisomerase</keyword>
<protein>
    <recommendedName>
        <fullName evidence="7">DNA topoisomerase 4 subunit A</fullName>
        <ecNumber evidence="7">5.6.2.2</ecNumber>
    </recommendedName>
    <alternativeName>
        <fullName evidence="7">Topoisomerase IV subunit A</fullName>
    </alternativeName>
</protein>
<dbReference type="GO" id="GO:0003677">
    <property type="term" value="F:DNA binding"/>
    <property type="evidence" value="ECO:0007669"/>
    <property type="project" value="UniProtKB-UniRule"/>
</dbReference>
<feature type="site" description="Interaction with DNA" evidence="7">
    <location>
        <position position="85"/>
    </location>
</feature>
<gene>
    <name evidence="7 11" type="primary">parC</name>
    <name evidence="11" type="ORF">RHODGE_RHODGE_01265</name>
</gene>
<evidence type="ECO:0000256" key="6">
    <source>
        <dbReference type="ARBA" id="ARBA00023235"/>
    </source>
</evidence>
<dbReference type="NCBIfam" id="NF004044">
    <property type="entry name" value="PRK05561.1"/>
    <property type="match status" value="1"/>
</dbReference>
<dbReference type="EMBL" id="UWOC01000110">
    <property type="protein sequence ID" value="VCU08131.1"/>
    <property type="molecule type" value="Genomic_DNA"/>
</dbReference>
<feature type="region of interest" description="Disordered" evidence="9">
    <location>
        <begin position="730"/>
        <end position="750"/>
    </location>
</feature>
<dbReference type="GO" id="GO:0003918">
    <property type="term" value="F:DNA topoisomerase type II (double strand cut, ATP-hydrolyzing) activity"/>
    <property type="evidence" value="ECO:0007669"/>
    <property type="project" value="UniProtKB-UniRule"/>
</dbReference>
<dbReference type="InterPro" id="IPR002205">
    <property type="entry name" value="Topo_IIA_dom_A"/>
</dbReference>
<dbReference type="Proteomes" id="UP000289200">
    <property type="component" value="Unassembled WGS sequence"/>
</dbReference>
<dbReference type="GO" id="GO:0007059">
    <property type="term" value="P:chromosome segregation"/>
    <property type="evidence" value="ECO:0007669"/>
    <property type="project" value="UniProtKB-UniRule"/>
</dbReference>
<proteinExistence type="inferred from homology"/>
<keyword evidence="5 7" id="KW-0472">Membrane</keyword>
<feature type="active site" description="O-(5'-phospho-DNA)-tyrosine intermediate" evidence="7 8">
    <location>
        <position position="127"/>
    </location>
</feature>
<dbReference type="SMART" id="SM00434">
    <property type="entry name" value="TOP4c"/>
    <property type="match status" value="1"/>
</dbReference>
<dbReference type="SUPFAM" id="SSF101904">
    <property type="entry name" value="GyrA/ParC C-terminal domain-like"/>
    <property type="match status" value="1"/>
</dbReference>
<evidence type="ECO:0000313" key="12">
    <source>
        <dbReference type="Proteomes" id="UP000289200"/>
    </source>
</evidence>
<dbReference type="EC" id="5.6.2.2" evidence="7"/>
<reference evidence="12" key="1">
    <citation type="submission" date="2018-10" db="EMBL/GenBank/DDBJ databases">
        <authorList>
            <person name="Peiro R."/>
            <person name="Begona"/>
            <person name="Cbmso G."/>
            <person name="Lopez M."/>
            <person name="Gonzalez S."/>
            <person name="Sacristan E."/>
            <person name="Castillo E."/>
        </authorList>
    </citation>
    <scope>NUCLEOTIDE SEQUENCE [LARGE SCALE GENOMIC DNA]</scope>
</reference>
<dbReference type="Gene3D" id="3.30.1360.40">
    <property type="match status" value="1"/>
</dbReference>
<organism evidence="11 12">
    <name type="scientific">Rhodoplanes serenus</name>
    <dbReference type="NCBI Taxonomy" id="200615"/>
    <lineage>
        <taxon>Bacteria</taxon>
        <taxon>Pseudomonadati</taxon>
        <taxon>Pseudomonadota</taxon>
        <taxon>Alphaproteobacteria</taxon>
        <taxon>Hyphomicrobiales</taxon>
        <taxon>Nitrobacteraceae</taxon>
        <taxon>Rhodoplanes</taxon>
    </lineage>
</organism>
<keyword evidence="4 7" id="KW-0238">DNA-binding</keyword>
<sequence length="750" mass="83317">MVRTLIPEDPSDVHDVPLREALEERYLAYALSTIMHRALPDARDGMKPVHRRLLFAMRELRLAPGAAFKKSARVVGDVIGKYHPHGDQSVYDALVRLAQNFAVRYPLVDGQGNFGNIDGDNAAAMRYTEARLTEVARLMLDGLDEDAVDFRPTYDGSEQEPVVLPGAFPNLLANGAQGIAVGMATAIPPHNVAELCDAALHLIAHPDAKTKALMKYVPGPDFPTGGLIIDSRATLLDAYETGRGGFRVRARWHKEDGARGTWVVVITEIPWLVQKSRLVERIAELLNEKKLPLVGDVRDESAEDLRLVIEPRAKTVDAELLMESLFKLTDLESRIPLNMNVLTQGRIPKVIGLAEALREWLDHRRVVLLRRSRHRLDVIGHRIEVLGGYLVAYLNLDKVIRIIRKEDEPKPVLMKTFDLTDVQATAILDMRLRNLRRLEEMEIRAEDKALRAEQRDLKALIASEPQQWARIADEIKAMRVTFGPKTPLGKRRTGFAEAPTHDEAAIEEAMVIREPITVVVSDKGWIRALKGTVTDLSGVQFKADDKLKFAFPAETTSKLLVLATNGRFYTLDAGKLPGGRGHGEPVRLFIDMEQEADLVAVFPFVGGRRFLVASRGGHGFVVPEDDCLANTRRGKQVLNVDLPDEARVVTTVEGDQVAVIGENRKMLVFPLDQVPEMTRGRGVRLQRYKDGGLADLKTFTGADGLSWTDSAGRVFALSLKELADWRGNRADAGRLPPKGFPRSGRFENGG</sequence>
<dbReference type="PROSITE" id="PS52040">
    <property type="entry name" value="TOPO_IIA"/>
    <property type="match status" value="1"/>
</dbReference>
<comment type="subunit">
    <text evidence="7">Heterotetramer composed of ParC and ParE.</text>
</comment>
<accession>A0A3S4F8F6</accession>
<keyword evidence="12" id="KW-1185">Reference proteome</keyword>
<dbReference type="Gene3D" id="2.120.10.90">
    <property type="entry name" value="DNA gyrase/topoisomerase IV, subunit A, C-terminal"/>
    <property type="match status" value="1"/>
</dbReference>
<evidence type="ECO:0000256" key="7">
    <source>
        <dbReference type="HAMAP-Rule" id="MF_00936"/>
    </source>
</evidence>
<dbReference type="PANTHER" id="PTHR43493:SF1">
    <property type="entry name" value="DNA TOPOISOMERASE 4 SUBUNIT A"/>
    <property type="match status" value="1"/>
</dbReference>
<evidence type="ECO:0000256" key="9">
    <source>
        <dbReference type="SAM" id="MobiDB-lite"/>
    </source>
</evidence>
<feature type="site" description="Interaction with DNA" evidence="7">
    <location>
        <position position="47"/>
    </location>
</feature>
<dbReference type="GO" id="GO:0005694">
    <property type="term" value="C:chromosome"/>
    <property type="evidence" value="ECO:0007669"/>
    <property type="project" value="InterPro"/>
</dbReference>
<dbReference type="InterPro" id="IPR050220">
    <property type="entry name" value="Type_II_DNA_Topoisomerases"/>
</dbReference>
<dbReference type="CDD" id="cd00187">
    <property type="entry name" value="TOP4c"/>
    <property type="match status" value="1"/>
</dbReference>
<dbReference type="GO" id="GO:0019897">
    <property type="term" value="C:extrinsic component of plasma membrane"/>
    <property type="evidence" value="ECO:0007669"/>
    <property type="project" value="UniProtKB-UniRule"/>
</dbReference>